<dbReference type="Proteomes" id="UP000694420">
    <property type="component" value="Unplaced"/>
</dbReference>
<dbReference type="SUPFAM" id="SSF50729">
    <property type="entry name" value="PH domain-like"/>
    <property type="match status" value="1"/>
</dbReference>
<reference evidence="1" key="1">
    <citation type="submission" date="2025-08" db="UniProtKB">
        <authorList>
            <consortium name="Ensembl"/>
        </authorList>
    </citation>
    <scope>IDENTIFICATION</scope>
</reference>
<sequence length="112" mass="12441">MGTLKKISVQKVYFVLDFETGILQYFVNEQSKNQKPRGAFSLAGAIISPSDEAPHMLVVYSANGEMYKLRGTVLLTVPARCCFCTLLFLPLFSHRLLLILPESGGFNCCVAY</sequence>
<accession>A0A8C6ZDU4</accession>
<organism evidence="1 2">
    <name type="scientific">Nothoprocta perdicaria</name>
    <name type="common">Chilean tinamou</name>
    <name type="synonym">Crypturus perdicarius</name>
    <dbReference type="NCBI Taxonomy" id="30464"/>
    <lineage>
        <taxon>Eukaryota</taxon>
        <taxon>Metazoa</taxon>
        <taxon>Chordata</taxon>
        <taxon>Craniata</taxon>
        <taxon>Vertebrata</taxon>
        <taxon>Euteleostomi</taxon>
        <taxon>Archelosauria</taxon>
        <taxon>Archosauria</taxon>
        <taxon>Dinosauria</taxon>
        <taxon>Saurischia</taxon>
        <taxon>Theropoda</taxon>
        <taxon>Coelurosauria</taxon>
        <taxon>Aves</taxon>
        <taxon>Palaeognathae</taxon>
        <taxon>Tinamiformes</taxon>
        <taxon>Tinamidae</taxon>
        <taxon>Nothoprocta</taxon>
    </lineage>
</organism>
<proteinExistence type="predicted"/>
<dbReference type="Gene3D" id="2.30.29.30">
    <property type="entry name" value="Pleckstrin-homology domain (PH domain)/Phosphotyrosine-binding domain (PTB)"/>
    <property type="match status" value="1"/>
</dbReference>
<dbReference type="Ensembl" id="ENSNPET00000012057.1">
    <property type="protein sequence ID" value="ENSNPEP00000011755.1"/>
    <property type="gene ID" value="ENSNPEG00000008825.1"/>
</dbReference>
<evidence type="ECO:0000313" key="1">
    <source>
        <dbReference type="Ensembl" id="ENSNPEP00000011755.1"/>
    </source>
</evidence>
<dbReference type="InterPro" id="IPR011993">
    <property type="entry name" value="PH-like_dom_sf"/>
</dbReference>
<evidence type="ECO:0000313" key="2">
    <source>
        <dbReference type="Proteomes" id="UP000694420"/>
    </source>
</evidence>
<keyword evidence="2" id="KW-1185">Reference proteome</keyword>
<reference evidence="1" key="2">
    <citation type="submission" date="2025-09" db="UniProtKB">
        <authorList>
            <consortium name="Ensembl"/>
        </authorList>
    </citation>
    <scope>IDENTIFICATION</scope>
</reference>
<dbReference type="AlphaFoldDB" id="A0A8C6ZDU4"/>
<protein>
    <submittedName>
        <fullName evidence="1">Uncharacterized protein</fullName>
    </submittedName>
</protein>
<name>A0A8C6ZDU4_NOTPE</name>